<accession>A0ACC2NHH2</accession>
<evidence type="ECO:0000313" key="2">
    <source>
        <dbReference type="Proteomes" id="UP001239111"/>
    </source>
</evidence>
<dbReference type="Proteomes" id="UP001239111">
    <property type="component" value="Chromosome 3"/>
</dbReference>
<protein>
    <submittedName>
        <fullName evidence="1">Uncharacterized protein</fullName>
    </submittedName>
</protein>
<organism evidence="1 2">
    <name type="scientific">Eretmocerus hayati</name>
    <dbReference type="NCBI Taxonomy" id="131215"/>
    <lineage>
        <taxon>Eukaryota</taxon>
        <taxon>Metazoa</taxon>
        <taxon>Ecdysozoa</taxon>
        <taxon>Arthropoda</taxon>
        <taxon>Hexapoda</taxon>
        <taxon>Insecta</taxon>
        <taxon>Pterygota</taxon>
        <taxon>Neoptera</taxon>
        <taxon>Endopterygota</taxon>
        <taxon>Hymenoptera</taxon>
        <taxon>Apocrita</taxon>
        <taxon>Proctotrupomorpha</taxon>
        <taxon>Chalcidoidea</taxon>
        <taxon>Aphelinidae</taxon>
        <taxon>Aphelininae</taxon>
        <taxon>Eretmocerus</taxon>
    </lineage>
</organism>
<keyword evidence="2" id="KW-1185">Reference proteome</keyword>
<sequence>MASVKKHGFVPVKVFTIILVMQSLQTASNFIIPPSPRALLSVIPTSVQIDNSWTIGQGSQLKAVLESHREVGTKTAESINHQKFFPEKINEKQKMGVSCNGKPCKSVEIAYKIQESQTPRIFSPKEIRQQPDAASELRPQRVKRSGLRYEYCPTKHPITDVPPSNPKYVDPNEYCDLGSQKAPQYEVKDIKNETYIIEENPLHQLYARTCMVAECWGSKTPIGHRIKCKTNIIEKSVCLRNKQRDETHDIIVQLAAGCICEIVDDND</sequence>
<dbReference type="EMBL" id="CM056743">
    <property type="protein sequence ID" value="KAJ8670574.1"/>
    <property type="molecule type" value="Genomic_DNA"/>
</dbReference>
<proteinExistence type="predicted"/>
<comment type="caution">
    <text evidence="1">The sequence shown here is derived from an EMBL/GenBank/DDBJ whole genome shotgun (WGS) entry which is preliminary data.</text>
</comment>
<gene>
    <name evidence="1" type="ORF">QAD02_001833</name>
</gene>
<name>A0ACC2NHH2_9HYME</name>
<reference evidence="1" key="1">
    <citation type="submission" date="2023-04" db="EMBL/GenBank/DDBJ databases">
        <title>A chromosome-level genome assembly of the parasitoid wasp Eretmocerus hayati.</title>
        <authorList>
            <person name="Zhong Y."/>
            <person name="Liu S."/>
            <person name="Liu Y."/>
        </authorList>
    </citation>
    <scope>NUCLEOTIDE SEQUENCE</scope>
    <source>
        <strain evidence="1">ZJU_SS_LIU_2023</strain>
    </source>
</reference>
<evidence type="ECO:0000313" key="1">
    <source>
        <dbReference type="EMBL" id="KAJ8670574.1"/>
    </source>
</evidence>